<accession>A0AAV2NV63</accession>
<proteinExistence type="predicted"/>
<evidence type="ECO:0000313" key="2">
    <source>
        <dbReference type="Proteomes" id="UP001497644"/>
    </source>
</evidence>
<organism evidence="1 2">
    <name type="scientific">Lasius platythorax</name>
    <dbReference type="NCBI Taxonomy" id="488582"/>
    <lineage>
        <taxon>Eukaryota</taxon>
        <taxon>Metazoa</taxon>
        <taxon>Ecdysozoa</taxon>
        <taxon>Arthropoda</taxon>
        <taxon>Hexapoda</taxon>
        <taxon>Insecta</taxon>
        <taxon>Pterygota</taxon>
        <taxon>Neoptera</taxon>
        <taxon>Endopterygota</taxon>
        <taxon>Hymenoptera</taxon>
        <taxon>Apocrita</taxon>
        <taxon>Aculeata</taxon>
        <taxon>Formicoidea</taxon>
        <taxon>Formicidae</taxon>
        <taxon>Formicinae</taxon>
        <taxon>Lasius</taxon>
        <taxon>Lasius</taxon>
    </lineage>
</organism>
<keyword evidence="2" id="KW-1185">Reference proteome</keyword>
<gene>
    <name evidence="1" type="ORF">LPLAT_LOCUS9292</name>
</gene>
<name>A0AAV2NV63_9HYME</name>
<reference evidence="1" key="1">
    <citation type="submission" date="2024-04" db="EMBL/GenBank/DDBJ databases">
        <authorList>
            <consortium name="Molecular Ecology Group"/>
        </authorList>
    </citation>
    <scope>NUCLEOTIDE SEQUENCE</scope>
</reference>
<dbReference type="AlphaFoldDB" id="A0AAV2NV63"/>
<dbReference type="Proteomes" id="UP001497644">
    <property type="component" value="Chromosome 4"/>
</dbReference>
<protein>
    <submittedName>
        <fullName evidence="1">Uncharacterized protein</fullName>
    </submittedName>
</protein>
<dbReference type="EMBL" id="OZ034827">
    <property type="protein sequence ID" value="CAL1683596.1"/>
    <property type="molecule type" value="Genomic_DNA"/>
</dbReference>
<sequence>MRISSPRKSFSIFMFRAIKMVRLSWSVTGRSATLEDPLCVCGGNKTYVAFVTDGHSGCALYVSAIKLLEESPDARRYCTLLRSTIAVRIAS</sequence>
<evidence type="ECO:0000313" key="1">
    <source>
        <dbReference type="EMBL" id="CAL1683596.1"/>
    </source>
</evidence>